<dbReference type="Gene3D" id="1.50.10.20">
    <property type="match status" value="1"/>
</dbReference>
<evidence type="ECO:0000313" key="2">
    <source>
        <dbReference type="Proteomes" id="UP000547209"/>
    </source>
</evidence>
<dbReference type="EMBL" id="JACJVP010000027">
    <property type="protein sequence ID" value="MBB6672428.1"/>
    <property type="molecule type" value="Genomic_DNA"/>
</dbReference>
<protein>
    <submittedName>
        <fullName evidence="1">Uncharacterized protein</fullName>
    </submittedName>
</protein>
<keyword evidence="2" id="KW-1185">Reference proteome</keyword>
<reference evidence="1 2" key="1">
    <citation type="submission" date="2020-08" db="EMBL/GenBank/DDBJ databases">
        <title>Cohnella phylogeny.</title>
        <authorList>
            <person name="Dunlap C."/>
        </authorList>
    </citation>
    <scope>NUCLEOTIDE SEQUENCE [LARGE SCALE GENOMIC DNA]</scope>
    <source>
        <strain evidence="1 2">DSM 28246</strain>
    </source>
</reference>
<gene>
    <name evidence="1" type="ORF">H7C19_17250</name>
</gene>
<evidence type="ECO:0000313" key="1">
    <source>
        <dbReference type="EMBL" id="MBB6672428.1"/>
    </source>
</evidence>
<name>A0A7X0VGJ9_9BACL</name>
<dbReference type="InterPro" id="IPR008930">
    <property type="entry name" value="Terpenoid_cyclase/PrenylTrfase"/>
</dbReference>
<dbReference type="SUPFAM" id="SSF48239">
    <property type="entry name" value="Terpenoid cyclases/Protein prenyltransferases"/>
    <property type="match status" value="1"/>
</dbReference>
<organism evidence="1 2">
    <name type="scientific">Cohnella nanjingensis</name>
    <dbReference type="NCBI Taxonomy" id="1387779"/>
    <lineage>
        <taxon>Bacteria</taxon>
        <taxon>Bacillati</taxon>
        <taxon>Bacillota</taxon>
        <taxon>Bacilli</taxon>
        <taxon>Bacillales</taxon>
        <taxon>Paenibacillaceae</taxon>
        <taxon>Cohnella</taxon>
    </lineage>
</organism>
<proteinExistence type="predicted"/>
<comment type="caution">
    <text evidence="1">The sequence shown here is derived from an EMBL/GenBank/DDBJ whole genome shotgun (WGS) entry which is preliminary data.</text>
</comment>
<dbReference type="AlphaFoldDB" id="A0A7X0VGJ9"/>
<dbReference type="RefSeq" id="WP_185143909.1">
    <property type="nucleotide sequence ID" value="NZ_JACJVP010000027.1"/>
</dbReference>
<accession>A0A7X0VGJ9</accession>
<sequence length="674" mass="77262">MNGFPESFVQQFKIDRLGRFSPQTAFSRIGGNAVRCAITFTLEEEVRQNDWRLGLTPAFPPIFHWAPHLTPTDRHVIDQHVFRSPALIVHDGRRTIALVPDLDLLAAGSPERWYLDLDEPANRLTLGMSRSRVAEHVLFERTPGAAYPPGEVKIGFYLLLFEDEETVRNPWRSVVDFLWERWGAEAFRAGAPRVAPMPRYVRRTYDWAFRHWEEAVWQSFELDGREVGAPAFIVDVSQSPSYPGMPSEREARSVWNQAWFSSLRSAQGLYRYGRAAGDADLVRRALLSKELALAAPQREGFFPAVIATEMERTTGEDRRTANRSKGWETAYWGNSNRNPVDPWGSIADAPYHVLDMSWTALLMLRWFEELEPDVRLSDYARRYAEALLTLQDERGFFPAWLDAKTLKPLPVLADSPETSLSVTFFWRMYAHSGEERFRSAAEKAMEAVLTEIVPAGRWEDFETYWSCSAYGRNDLVGRRVARNGMFKQCNFSMYWTAEALLASYEATGERRYLETGRRCLDEMLMTQASWQPPYIHVDALGGFGVMNADGEWNDARQSLFAELILQYGMVLDHRAYIERGLAALRASFVMMYCPENERTRRQWERAHPFFGERDYGFTMENYGHGGEANAEGLGMGTFTIYDWGNGAAAEAYLRIQAHLGETLKERYGFEIGLE</sequence>
<dbReference type="Proteomes" id="UP000547209">
    <property type="component" value="Unassembled WGS sequence"/>
</dbReference>